<dbReference type="Proteomes" id="UP000019441">
    <property type="component" value="Chromosome"/>
</dbReference>
<dbReference type="InterPro" id="IPR054612">
    <property type="entry name" value="Phage_capsid-like_C"/>
</dbReference>
<dbReference type="EMBL" id="CP007122">
    <property type="protein sequence ID" value="AHJ34398.1"/>
    <property type="molecule type" value="Genomic_DNA"/>
</dbReference>
<dbReference type="InterPro" id="IPR024455">
    <property type="entry name" value="Phage_capsid"/>
</dbReference>
<organism evidence="3 4">
    <name type="scientific">Lacticaseibacillus paracasei N1115</name>
    <dbReference type="NCBI Taxonomy" id="1446494"/>
    <lineage>
        <taxon>Bacteria</taxon>
        <taxon>Bacillati</taxon>
        <taxon>Bacillota</taxon>
        <taxon>Bacilli</taxon>
        <taxon>Lactobacillales</taxon>
        <taxon>Lactobacillaceae</taxon>
        <taxon>Lacticaseibacillus</taxon>
    </lineage>
</organism>
<dbReference type="KEGG" id="lpq:AF91_01720"/>
<evidence type="ECO:0000313" key="4">
    <source>
        <dbReference type="Proteomes" id="UP000019441"/>
    </source>
</evidence>
<dbReference type="Pfam" id="PF05065">
    <property type="entry name" value="Phage_capsid"/>
    <property type="match status" value="1"/>
</dbReference>
<evidence type="ECO:0000313" key="3">
    <source>
        <dbReference type="EMBL" id="AHJ34398.1"/>
    </source>
</evidence>
<dbReference type="AlphaFoldDB" id="A0A806LIU4"/>
<comment type="subcellular location">
    <subcellularLocation>
        <location evidence="1">Virion</location>
    </subcellularLocation>
</comment>
<gene>
    <name evidence="3" type="ORF">AF91_01720</name>
</gene>
<evidence type="ECO:0000259" key="2">
    <source>
        <dbReference type="Pfam" id="PF05065"/>
    </source>
</evidence>
<accession>A0A806LIU4</accession>
<reference evidence="3 4" key="1">
    <citation type="journal article" date="2014" name="Genome Announc.">
        <title>Whole Genome Sequence of the Probiotic Strain Lactobacillus paracasei N1115, Isolated from Traditional Chinese Fermented Milk.</title>
        <authorList>
            <person name="Wang S."/>
            <person name="Zhu H."/>
            <person name="He F."/>
            <person name="Luo Y."/>
            <person name="Kang Z."/>
            <person name="Lu C."/>
            <person name="Feng L."/>
            <person name="Lu X."/>
            <person name="Xue Y."/>
            <person name="Wang H."/>
        </authorList>
    </citation>
    <scope>NUCLEOTIDE SEQUENCE [LARGE SCALE GENOMIC DNA]</scope>
    <source>
        <strain evidence="3 4">N1115</strain>
    </source>
</reference>
<evidence type="ECO:0000256" key="1">
    <source>
        <dbReference type="ARBA" id="ARBA00004328"/>
    </source>
</evidence>
<protein>
    <recommendedName>
        <fullName evidence="2">Phage capsid-like C-terminal domain-containing protein</fullName>
    </recommendedName>
</protein>
<feature type="domain" description="Phage capsid-like C-terminal" evidence="2">
    <location>
        <begin position="13"/>
        <end position="80"/>
    </location>
</feature>
<dbReference type="NCBIfam" id="TIGR01554">
    <property type="entry name" value="major_cap_HK97"/>
    <property type="match status" value="1"/>
</dbReference>
<proteinExistence type="predicted"/>
<dbReference type="SUPFAM" id="SSF56563">
    <property type="entry name" value="Major capsid protein gp5"/>
    <property type="match status" value="1"/>
</dbReference>
<sequence>MALLQTLTSKNVVDIDGLKKIKNTEIDPAILAADGSVVITNQDVFNYLDILKDSEGRYLLTEDVTVQSGKALFGLPAIIVSR</sequence>
<name>A0A806LIU4_LACPA</name>